<evidence type="ECO:0000313" key="2">
    <source>
        <dbReference type="Proteomes" id="UP000076154"/>
    </source>
</evidence>
<evidence type="ECO:0000313" key="1">
    <source>
        <dbReference type="EMBL" id="RDB28164.1"/>
    </source>
</evidence>
<gene>
    <name evidence="1" type="ORF">Hypma_001334</name>
</gene>
<name>A0A369K8Q0_HYPMA</name>
<dbReference type="InParanoid" id="A0A369K8Q0"/>
<accession>A0A369K8Q0</accession>
<organism evidence="1 2">
    <name type="scientific">Hypsizygus marmoreus</name>
    <name type="common">White beech mushroom</name>
    <name type="synonym">Agaricus marmoreus</name>
    <dbReference type="NCBI Taxonomy" id="39966"/>
    <lineage>
        <taxon>Eukaryota</taxon>
        <taxon>Fungi</taxon>
        <taxon>Dikarya</taxon>
        <taxon>Basidiomycota</taxon>
        <taxon>Agaricomycotina</taxon>
        <taxon>Agaricomycetes</taxon>
        <taxon>Agaricomycetidae</taxon>
        <taxon>Agaricales</taxon>
        <taxon>Tricholomatineae</taxon>
        <taxon>Lyophyllaceae</taxon>
        <taxon>Hypsizygus</taxon>
    </lineage>
</organism>
<keyword evidence="2" id="KW-1185">Reference proteome</keyword>
<dbReference type="EMBL" id="LUEZ02000012">
    <property type="protein sequence ID" value="RDB28164.1"/>
    <property type="molecule type" value="Genomic_DNA"/>
</dbReference>
<protein>
    <submittedName>
        <fullName evidence="1">Uncharacterized protein</fullName>
    </submittedName>
</protein>
<dbReference type="AlphaFoldDB" id="A0A369K8Q0"/>
<dbReference type="Proteomes" id="UP000076154">
    <property type="component" value="Unassembled WGS sequence"/>
</dbReference>
<proteinExistence type="predicted"/>
<reference evidence="1" key="1">
    <citation type="submission" date="2018-04" db="EMBL/GenBank/DDBJ databases">
        <title>Whole genome sequencing of Hypsizygus marmoreus.</title>
        <authorList>
            <person name="Choi I.-G."/>
            <person name="Min B."/>
            <person name="Kim J.-G."/>
            <person name="Kim S."/>
            <person name="Oh Y.-L."/>
            <person name="Kong W.-S."/>
            <person name="Park H."/>
            <person name="Jeong J."/>
            <person name="Song E.-S."/>
        </authorList>
    </citation>
    <scope>NUCLEOTIDE SEQUENCE [LARGE SCALE GENOMIC DNA]</scope>
    <source>
        <strain evidence="1">51987-8</strain>
    </source>
</reference>
<comment type="caution">
    <text evidence="1">The sequence shown here is derived from an EMBL/GenBank/DDBJ whole genome shotgun (WGS) entry which is preliminary data.</text>
</comment>
<sequence>MITPPPFFRLPRQDLCDVQQYGPAAAYPPFQGLHIISANTQRAANDQHPVMASRSLPLELQRGNRWTGEHGGHVVRIVLLLHVRGIDVRETRAGRIETDLCELRIRCHPGYAPPTTYTYLRERYTRRPPTP</sequence>